<dbReference type="InterPro" id="IPR013094">
    <property type="entry name" value="AB_hydrolase_3"/>
</dbReference>
<dbReference type="OrthoDB" id="408631at2759"/>
<dbReference type="Gene3D" id="3.40.50.1820">
    <property type="entry name" value="alpha/beta hydrolase"/>
    <property type="match status" value="1"/>
</dbReference>
<dbReference type="SUPFAM" id="SSF53474">
    <property type="entry name" value="alpha/beta-Hydrolases"/>
    <property type="match status" value="1"/>
</dbReference>
<dbReference type="InterPro" id="IPR029058">
    <property type="entry name" value="AB_hydrolase_fold"/>
</dbReference>
<feature type="active site" evidence="2">
    <location>
        <position position="168"/>
    </location>
</feature>
<dbReference type="InterPro" id="IPR033140">
    <property type="entry name" value="Lipase_GDXG_put_SER_AS"/>
</dbReference>
<protein>
    <recommendedName>
        <fullName evidence="3">Alpha/beta hydrolase fold-3 domain-containing protein</fullName>
    </recommendedName>
</protein>
<evidence type="ECO:0000256" key="2">
    <source>
        <dbReference type="PROSITE-ProRule" id="PRU10038"/>
    </source>
</evidence>
<dbReference type="PANTHER" id="PTHR23024:SF504">
    <property type="entry name" value="ALPHA_BETA HYDROLASE FOLD-3 DOMAIN-CONTAINING PROTEIN"/>
    <property type="match status" value="1"/>
</dbReference>
<gene>
    <name evidence="4" type="ORF">JCGZ_22850</name>
</gene>
<keyword evidence="5" id="KW-1185">Reference proteome</keyword>
<name>A0A067K106_JATCU</name>
<sequence length="327" mass="37114">MDSTNPELLEVAIDLFPFLRTYKDGKVERLMGTEIVPPSLDSKTNVQSKDILYSQELNLSSRLYLPNNTNPNSNQKLPLLVYYHGGGFCIETPFSPHYHKFCNTVAAEADVIIVSVDYRRAPEFHLPVAYDDSWAVLQWVASHVTGNGPEEWINSYVDFGKVFLAGDSAGANIAHHMGIRNGKEKLSDEKIVSIVGIVLIHPYFWGTEAIGNEVKEKEIRDKIAGFWYFACPNTSGCDDPLINPATDPKLGTLGCTRVLLFVAEKDFLRDRGWFYYEILKKSKWGGFVEIIETKEENHVFHLFNPESEKAKTMVKDIVSFIYQEDNY</sequence>
<reference evidence="4 5" key="1">
    <citation type="journal article" date="2014" name="PLoS ONE">
        <title>Global Analysis of Gene Expression Profiles in Physic Nut (Jatropha curcas L.) Seedlings Exposed to Salt Stress.</title>
        <authorList>
            <person name="Zhang L."/>
            <person name="Zhang C."/>
            <person name="Wu P."/>
            <person name="Chen Y."/>
            <person name="Li M."/>
            <person name="Jiang H."/>
            <person name="Wu G."/>
        </authorList>
    </citation>
    <scope>NUCLEOTIDE SEQUENCE [LARGE SCALE GENOMIC DNA]</scope>
    <source>
        <strain evidence="5">cv. GZQX0401</strain>
        <tissue evidence="4">Young leaves</tissue>
    </source>
</reference>
<dbReference type="Pfam" id="PF07859">
    <property type="entry name" value="Abhydrolase_3"/>
    <property type="match status" value="1"/>
</dbReference>
<dbReference type="EMBL" id="KK914952">
    <property type="protein sequence ID" value="KDP25945.1"/>
    <property type="molecule type" value="Genomic_DNA"/>
</dbReference>
<evidence type="ECO:0000256" key="1">
    <source>
        <dbReference type="ARBA" id="ARBA00010515"/>
    </source>
</evidence>
<dbReference type="PANTHER" id="PTHR23024">
    <property type="entry name" value="ARYLACETAMIDE DEACETYLASE"/>
    <property type="match status" value="1"/>
</dbReference>
<evidence type="ECO:0000313" key="5">
    <source>
        <dbReference type="Proteomes" id="UP000027138"/>
    </source>
</evidence>
<dbReference type="AlphaFoldDB" id="A0A067K106"/>
<accession>A0A067K106</accession>
<organism evidence="4 5">
    <name type="scientific">Jatropha curcas</name>
    <name type="common">Barbados nut</name>
    <dbReference type="NCBI Taxonomy" id="180498"/>
    <lineage>
        <taxon>Eukaryota</taxon>
        <taxon>Viridiplantae</taxon>
        <taxon>Streptophyta</taxon>
        <taxon>Embryophyta</taxon>
        <taxon>Tracheophyta</taxon>
        <taxon>Spermatophyta</taxon>
        <taxon>Magnoliopsida</taxon>
        <taxon>eudicotyledons</taxon>
        <taxon>Gunneridae</taxon>
        <taxon>Pentapetalae</taxon>
        <taxon>rosids</taxon>
        <taxon>fabids</taxon>
        <taxon>Malpighiales</taxon>
        <taxon>Euphorbiaceae</taxon>
        <taxon>Crotonoideae</taxon>
        <taxon>Jatropheae</taxon>
        <taxon>Jatropha</taxon>
    </lineage>
</organism>
<evidence type="ECO:0000313" key="4">
    <source>
        <dbReference type="EMBL" id="KDP25945.1"/>
    </source>
</evidence>
<evidence type="ECO:0000259" key="3">
    <source>
        <dbReference type="Pfam" id="PF07859"/>
    </source>
</evidence>
<dbReference type="InterPro" id="IPR050466">
    <property type="entry name" value="Carboxylest/Gibb_receptor"/>
</dbReference>
<comment type="similarity">
    <text evidence="1">Belongs to the 'GDXG' lipolytic enzyme family.</text>
</comment>
<dbReference type="Proteomes" id="UP000027138">
    <property type="component" value="Unassembled WGS sequence"/>
</dbReference>
<dbReference type="GO" id="GO:0016787">
    <property type="term" value="F:hydrolase activity"/>
    <property type="evidence" value="ECO:0007669"/>
    <property type="project" value="InterPro"/>
</dbReference>
<dbReference type="PROSITE" id="PS01174">
    <property type="entry name" value="LIPASE_GDXG_SER"/>
    <property type="match status" value="1"/>
</dbReference>
<feature type="domain" description="Alpha/beta hydrolase fold-3" evidence="3">
    <location>
        <begin position="80"/>
        <end position="301"/>
    </location>
</feature>
<proteinExistence type="inferred from homology"/>